<keyword evidence="13" id="KW-0325">Glycoprotein</keyword>
<evidence type="ECO:0000256" key="10">
    <source>
        <dbReference type="ARBA" id="ARBA00023034"/>
    </source>
</evidence>
<evidence type="ECO:0000256" key="5">
    <source>
        <dbReference type="ARBA" id="ARBA00022692"/>
    </source>
</evidence>
<keyword evidence="11" id="KW-0472">Membrane</keyword>
<dbReference type="PANTHER" id="PTHR46025">
    <property type="entry name" value="XYLOSYLTRANSFERASE OXT"/>
    <property type="match status" value="1"/>
</dbReference>
<dbReference type="Pfam" id="PF02485">
    <property type="entry name" value="Branch"/>
    <property type="match status" value="1"/>
</dbReference>
<protein>
    <recommendedName>
        <fullName evidence="14">Peptide O-xylosyltransferase</fullName>
    </recommendedName>
</protein>
<evidence type="ECO:0000256" key="11">
    <source>
        <dbReference type="ARBA" id="ARBA00023136"/>
    </source>
</evidence>
<dbReference type="Proteomes" id="UP000049455">
    <property type="component" value="Unassembled WGS sequence"/>
</dbReference>
<dbReference type="Pfam" id="PF19349">
    <property type="entry name" value="DUF5927"/>
    <property type="match status" value="1"/>
</dbReference>
<keyword evidence="7" id="KW-0256">Endoplasmic reticulum</keyword>
<evidence type="ECO:0000256" key="8">
    <source>
        <dbReference type="ARBA" id="ARBA00022968"/>
    </source>
</evidence>
<dbReference type="RefSeq" id="WP_055664049.1">
    <property type="nucleotide sequence ID" value="NZ_CYPR01000173.1"/>
</dbReference>
<evidence type="ECO:0000256" key="9">
    <source>
        <dbReference type="ARBA" id="ARBA00022989"/>
    </source>
</evidence>
<evidence type="ECO:0000256" key="1">
    <source>
        <dbReference type="ARBA" id="ARBA00004323"/>
    </source>
</evidence>
<dbReference type="PANTHER" id="PTHR46025:SF3">
    <property type="entry name" value="XYLOSYLTRANSFERASE OXT"/>
    <property type="match status" value="1"/>
</dbReference>
<evidence type="ECO:0000313" key="16">
    <source>
        <dbReference type="EMBL" id="CUH39921.1"/>
    </source>
</evidence>
<evidence type="ECO:0000256" key="12">
    <source>
        <dbReference type="ARBA" id="ARBA00023157"/>
    </source>
</evidence>
<dbReference type="GO" id="GO:0016020">
    <property type="term" value="C:membrane"/>
    <property type="evidence" value="ECO:0007669"/>
    <property type="project" value="InterPro"/>
</dbReference>
<keyword evidence="9" id="KW-1133">Transmembrane helix</keyword>
<evidence type="ECO:0000259" key="15">
    <source>
        <dbReference type="Pfam" id="PF19349"/>
    </source>
</evidence>
<evidence type="ECO:0000256" key="14">
    <source>
        <dbReference type="ARBA" id="ARBA00042865"/>
    </source>
</evidence>
<dbReference type="InterPro" id="IPR003406">
    <property type="entry name" value="Glyco_trans_14"/>
</dbReference>
<evidence type="ECO:0000256" key="7">
    <source>
        <dbReference type="ARBA" id="ARBA00022824"/>
    </source>
</evidence>
<dbReference type="GO" id="GO:0015012">
    <property type="term" value="P:heparan sulfate proteoglycan biosynthetic process"/>
    <property type="evidence" value="ECO:0007669"/>
    <property type="project" value="TreeGrafter"/>
</dbReference>
<organism evidence="16 17">
    <name type="scientific">Jannaschia seosinensis</name>
    <dbReference type="NCBI Taxonomy" id="313367"/>
    <lineage>
        <taxon>Bacteria</taxon>
        <taxon>Pseudomonadati</taxon>
        <taxon>Pseudomonadota</taxon>
        <taxon>Alphaproteobacteria</taxon>
        <taxon>Rhodobacterales</taxon>
        <taxon>Roseobacteraceae</taxon>
        <taxon>Jannaschia</taxon>
    </lineage>
</organism>
<dbReference type="InterPro" id="IPR045971">
    <property type="entry name" value="DUF5927"/>
</dbReference>
<evidence type="ECO:0000256" key="2">
    <source>
        <dbReference type="ARBA" id="ARBA00004648"/>
    </source>
</evidence>
<proteinExistence type="predicted"/>
<feature type="domain" description="DUF5927" evidence="15">
    <location>
        <begin position="266"/>
        <end position="556"/>
    </location>
</feature>
<evidence type="ECO:0000313" key="17">
    <source>
        <dbReference type="Proteomes" id="UP000049455"/>
    </source>
</evidence>
<keyword evidence="8" id="KW-0735">Signal-anchor</keyword>
<dbReference type="GO" id="GO:0050650">
    <property type="term" value="P:chondroitin sulfate proteoglycan biosynthetic process"/>
    <property type="evidence" value="ECO:0007669"/>
    <property type="project" value="TreeGrafter"/>
</dbReference>
<evidence type="ECO:0000256" key="4">
    <source>
        <dbReference type="ARBA" id="ARBA00022679"/>
    </source>
</evidence>
<keyword evidence="17" id="KW-1185">Reference proteome</keyword>
<name>A0A0M7BC07_9RHOB</name>
<keyword evidence="5" id="KW-0812">Transmembrane</keyword>
<reference evidence="16 17" key="1">
    <citation type="submission" date="2015-09" db="EMBL/GenBank/DDBJ databases">
        <authorList>
            <person name="Jackson K.R."/>
            <person name="Lunt B.L."/>
            <person name="Fisher J.N.B."/>
            <person name="Gardner A.V."/>
            <person name="Bailey M.E."/>
            <person name="Deus L.M."/>
            <person name="Earl A.S."/>
            <person name="Gibby P.D."/>
            <person name="Hartmann K.A."/>
            <person name="Liu J.E."/>
            <person name="Manci A.M."/>
            <person name="Nielsen D.A."/>
            <person name="Solomon M.B."/>
            <person name="Breakwell D.P."/>
            <person name="Burnett S.H."/>
            <person name="Grose J.H."/>
        </authorList>
    </citation>
    <scope>NUCLEOTIDE SEQUENCE [LARGE SCALE GENOMIC DNA]</scope>
    <source>
        <strain evidence="16 17">CECT 7799</strain>
    </source>
</reference>
<sequence>MTLGFAMLVHTDFDRAAEVARYFAGNDCPVAIHVDAKVPQKVFRAFRDDLSDQTRVRFCRRVRVEWGTWSLVRATQNAASLLLETFPEVRHVFLASGSCLPLRPVAELRAHLDAHPETDFIESVTTDHVPWTVEGLEAERFTLRFPFSWRRQRALFDGYVRLQRRLGLRRRTPEGVTPHLGSQWWCLTRRTLESILSGPDRARMDAYFSKVWIPDESYFQTLARHHSTKIESRSLTLAKFDVHGKPHIFYDDHAPLLARSDCFVARKIWPRANRLYATFLDDTRPASRRADPNPGKIDRVFSKANARRGEGRAGLYSQARFPGPHYSGIPTCARYNVFCGFDDLFDGFRPWLARRIGGRVHGHLYAPDRAEFADDATVMNGCLSDSASLRDHRPAQFLTNLLWSTRGERQSFLFGPRDRQDLTAFLARDPNATIAVISGAWAVPLHRSDLSFEAMMAEAARLQRAELDFLRLLRAPGTIARTHLWTLADFVVQPEANLDGVLDEVAPPEPRRMQALPPMRDMSALLEFLPRLRDAGIKLQVTGDFDASPGAVPRAREVRHVG</sequence>
<keyword evidence="10" id="KW-0333">Golgi apparatus</keyword>
<keyword evidence="12" id="KW-1015">Disulfide bond</keyword>
<gene>
    <name evidence="16" type="ORF">JSE7799_02649</name>
</gene>
<evidence type="ECO:0000256" key="3">
    <source>
        <dbReference type="ARBA" id="ARBA00022676"/>
    </source>
</evidence>
<dbReference type="STRING" id="313367.JSE7799_02649"/>
<keyword evidence="4" id="KW-0808">Transferase</keyword>
<dbReference type="AlphaFoldDB" id="A0A0M7BC07"/>
<comment type="subcellular location">
    <subcellularLocation>
        <location evidence="2">Endoplasmic reticulum membrane</location>
        <topology evidence="2">Single-pass type II membrane protein</topology>
    </subcellularLocation>
    <subcellularLocation>
        <location evidence="1">Golgi apparatus membrane</location>
        <topology evidence="1">Single-pass type II membrane protein</topology>
    </subcellularLocation>
</comment>
<dbReference type="GO" id="GO:0030158">
    <property type="term" value="F:protein xylosyltransferase activity"/>
    <property type="evidence" value="ECO:0007669"/>
    <property type="project" value="InterPro"/>
</dbReference>
<dbReference type="InterPro" id="IPR043538">
    <property type="entry name" value="XYLT"/>
</dbReference>
<keyword evidence="3" id="KW-0328">Glycosyltransferase</keyword>
<dbReference type="EMBL" id="CYPR01000173">
    <property type="protein sequence ID" value="CUH39921.1"/>
    <property type="molecule type" value="Genomic_DNA"/>
</dbReference>
<evidence type="ECO:0000256" key="6">
    <source>
        <dbReference type="ARBA" id="ARBA00022723"/>
    </source>
</evidence>
<accession>A0A0M7BC07</accession>
<dbReference type="OrthoDB" id="7943907at2"/>
<keyword evidence="6" id="KW-0479">Metal-binding</keyword>
<dbReference type="GO" id="GO:0046872">
    <property type="term" value="F:metal ion binding"/>
    <property type="evidence" value="ECO:0007669"/>
    <property type="project" value="UniProtKB-KW"/>
</dbReference>
<evidence type="ECO:0000256" key="13">
    <source>
        <dbReference type="ARBA" id="ARBA00023180"/>
    </source>
</evidence>